<feature type="region of interest" description="Disordered" evidence="2">
    <location>
        <begin position="460"/>
        <end position="522"/>
    </location>
</feature>
<reference evidence="3" key="2">
    <citation type="submission" date="2023-04" db="EMBL/GenBank/DDBJ databases">
        <authorList>
            <person name="Bruccoleri R.E."/>
            <person name="Oakeley E.J."/>
            <person name="Faust A.-M."/>
            <person name="Dessus-Babus S."/>
            <person name="Altorfer M."/>
            <person name="Burckhardt D."/>
            <person name="Oertli M."/>
            <person name="Naumann U."/>
            <person name="Petersen F."/>
            <person name="Wong J."/>
        </authorList>
    </citation>
    <scope>NUCLEOTIDE SEQUENCE</scope>
    <source>
        <strain evidence="3">GSM-AAB239-AS_SAM_17_03QT</strain>
        <tissue evidence="3">Leaf</tissue>
    </source>
</reference>
<gene>
    <name evidence="3" type="ORF">M6B38_241820</name>
</gene>
<reference evidence="3" key="1">
    <citation type="journal article" date="2023" name="GigaByte">
        <title>Genome assembly of the bearded iris, Iris pallida Lam.</title>
        <authorList>
            <person name="Bruccoleri R.E."/>
            <person name="Oakeley E.J."/>
            <person name="Faust A.M.E."/>
            <person name="Altorfer M."/>
            <person name="Dessus-Babus S."/>
            <person name="Burckhardt D."/>
            <person name="Oertli M."/>
            <person name="Naumann U."/>
            <person name="Petersen F."/>
            <person name="Wong J."/>
        </authorList>
    </citation>
    <scope>NUCLEOTIDE SEQUENCE</scope>
    <source>
        <strain evidence="3">GSM-AAB239-AS_SAM_17_03QT</strain>
    </source>
</reference>
<evidence type="ECO:0000256" key="2">
    <source>
        <dbReference type="SAM" id="MobiDB-lite"/>
    </source>
</evidence>
<name>A0AAX6DJB8_IRIPA</name>
<feature type="compositionally biased region" description="Polar residues" evidence="2">
    <location>
        <begin position="21"/>
        <end position="30"/>
    </location>
</feature>
<dbReference type="Proteomes" id="UP001140949">
    <property type="component" value="Unassembled WGS sequence"/>
</dbReference>
<evidence type="ECO:0000313" key="3">
    <source>
        <dbReference type="EMBL" id="KAJ6791890.1"/>
    </source>
</evidence>
<feature type="coiled-coil region" evidence="1">
    <location>
        <begin position="201"/>
        <end position="365"/>
    </location>
</feature>
<keyword evidence="1" id="KW-0175">Coiled coil</keyword>
<comment type="caution">
    <text evidence="3">The sequence shown here is derived from an EMBL/GenBank/DDBJ whole genome shotgun (WGS) entry which is preliminary data.</text>
</comment>
<sequence>MQPEKPSSKKSPKWGRGMSFSLDSSESKASNVFDRKPSLKSPSSLEKRSSSEEQVSQLQEELRKAKEEKSRVLEDLEELKRNKTMPSASVNLEKEVEKAKGSERKMLESLIEQTKQFEQTKMSLEEAKLEIRSLQESIKNLEGSKNCNGGKGLAKSQSDRDLAKLQDPFDLDVIRVKQEIGMVTKELRLATAAEEKSKKAMDGLALALKEVSTEANQAKERLSISQTELERVRSEASRSRAMLKATEEKLQVAEEEAKKLKSEAEDSVATWNEKENGFINCMKTSEEEIANLRKENDKLIDSLRISREDYVKLRDILKHAVNEATVVKEALEIARTENSQLKDLLSEKENAYQSIKQEYECLKVSEAAAVDSVKELKGFLAATSNMDCPDTDYYSRSPVSEVKESRRSEKVPSDRWGGESGTHNLKRYSRGESVTGSLYGPSVESSRQVFGSISNVSDSRIPSSLHTYDTEASDSNELNRIDRTTLHGSMRGRESSAGEKKKQKKPMLKRFGEMLRRRSFHT</sequence>
<dbReference type="EMBL" id="JANAVB010044218">
    <property type="protein sequence ID" value="KAJ6791890.1"/>
    <property type="molecule type" value="Genomic_DNA"/>
</dbReference>
<feature type="region of interest" description="Disordered" evidence="2">
    <location>
        <begin position="141"/>
        <end position="161"/>
    </location>
</feature>
<protein>
    <submittedName>
        <fullName evidence="3">WEB family protein, chloroplastic isoform X1</fullName>
    </submittedName>
</protein>
<dbReference type="PANTHER" id="PTHR35164:SF14">
    <property type="entry name" value="OS04G0450900 PROTEIN"/>
    <property type="match status" value="1"/>
</dbReference>
<feature type="compositionally biased region" description="Basic and acidic residues" evidence="2">
    <location>
        <begin position="60"/>
        <end position="71"/>
    </location>
</feature>
<dbReference type="PANTHER" id="PTHR35164">
    <property type="entry name" value="EXPRESSED PROTEIN"/>
    <property type="match status" value="1"/>
</dbReference>
<feature type="compositionally biased region" description="Basic and acidic residues" evidence="2">
    <location>
        <begin position="401"/>
        <end position="417"/>
    </location>
</feature>
<feature type="region of interest" description="Disordered" evidence="2">
    <location>
        <begin position="1"/>
        <end position="71"/>
    </location>
</feature>
<evidence type="ECO:0000313" key="4">
    <source>
        <dbReference type="Proteomes" id="UP001140949"/>
    </source>
</evidence>
<feature type="region of interest" description="Disordered" evidence="2">
    <location>
        <begin position="395"/>
        <end position="441"/>
    </location>
</feature>
<feature type="compositionally biased region" description="Basic and acidic residues" evidence="2">
    <location>
        <begin position="477"/>
        <end position="500"/>
    </location>
</feature>
<organism evidence="3 4">
    <name type="scientific">Iris pallida</name>
    <name type="common">Sweet iris</name>
    <dbReference type="NCBI Taxonomy" id="29817"/>
    <lineage>
        <taxon>Eukaryota</taxon>
        <taxon>Viridiplantae</taxon>
        <taxon>Streptophyta</taxon>
        <taxon>Embryophyta</taxon>
        <taxon>Tracheophyta</taxon>
        <taxon>Spermatophyta</taxon>
        <taxon>Magnoliopsida</taxon>
        <taxon>Liliopsida</taxon>
        <taxon>Asparagales</taxon>
        <taxon>Iridaceae</taxon>
        <taxon>Iridoideae</taxon>
        <taxon>Irideae</taxon>
        <taxon>Iris</taxon>
    </lineage>
</organism>
<accession>A0AAX6DJB8</accession>
<proteinExistence type="predicted"/>
<dbReference type="AlphaFoldDB" id="A0AAX6DJB8"/>
<evidence type="ECO:0000256" key="1">
    <source>
        <dbReference type="SAM" id="Coils"/>
    </source>
</evidence>
<keyword evidence="4" id="KW-1185">Reference proteome</keyword>